<evidence type="ECO:0000256" key="1">
    <source>
        <dbReference type="SAM" id="MobiDB-lite"/>
    </source>
</evidence>
<keyword evidence="3" id="KW-1185">Reference proteome</keyword>
<name>A0AAD4TUF1_OVIAM</name>
<dbReference type="EMBL" id="JAKZEL010000023">
    <property type="protein sequence ID" value="KAI4531860.1"/>
    <property type="molecule type" value="Genomic_DNA"/>
</dbReference>
<dbReference type="Proteomes" id="UP001214576">
    <property type="component" value="Unassembled WGS sequence"/>
</dbReference>
<sequence length="155" mass="17510">MEAKLLTGPSYGSFDPNAEVLKDKQEQSQSKVNGRRLKPPELFALPSYEPELHPRPGYVGGDSQFYITVFYYSTNRITDKKGPGRPPGSINPFCRWRSWPLISSGQDSKQSQEFIIAQQQTSSPLLPLFTIQLPKQFDSARHGARDPNHVFSLEL</sequence>
<comment type="caution">
    <text evidence="2">The sequence shown here is derived from an EMBL/GenBank/DDBJ whole genome shotgun (WGS) entry which is preliminary data.</text>
</comment>
<evidence type="ECO:0000313" key="3">
    <source>
        <dbReference type="Proteomes" id="UP001214576"/>
    </source>
</evidence>
<dbReference type="AlphaFoldDB" id="A0AAD4TUF1"/>
<proteinExistence type="predicted"/>
<protein>
    <submittedName>
        <fullName evidence="2">Uncharacterized protein</fullName>
    </submittedName>
</protein>
<evidence type="ECO:0000313" key="2">
    <source>
        <dbReference type="EMBL" id="KAI4531860.1"/>
    </source>
</evidence>
<reference evidence="2" key="1">
    <citation type="submission" date="2022-03" db="EMBL/GenBank/DDBJ databases">
        <title>Genomic analyses of argali, domestic sheep and their hybrids provide insights into chromosomal evolution, heterosis and genetic basis of agronomic traits.</title>
        <authorList>
            <person name="Li M."/>
        </authorList>
    </citation>
    <scope>NUCLEOTIDE SEQUENCE</scope>
    <source>
        <strain evidence="2">CAU-MHL-2022a</strain>
        <tissue evidence="2">Skin</tissue>
    </source>
</reference>
<accession>A0AAD4TUF1</accession>
<feature type="region of interest" description="Disordered" evidence="1">
    <location>
        <begin position="1"/>
        <end position="38"/>
    </location>
</feature>
<gene>
    <name evidence="2" type="ORF">MG293_018374</name>
</gene>
<organism evidence="2 3">
    <name type="scientific">Ovis ammon polii</name>
    <dbReference type="NCBI Taxonomy" id="230172"/>
    <lineage>
        <taxon>Eukaryota</taxon>
        <taxon>Metazoa</taxon>
        <taxon>Chordata</taxon>
        <taxon>Craniata</taxon>
        <taxon>Vertebrata</taxon>
        <taxon>Euteleostomi</taxon>
        <taxon>Mammalia</taxon>
        <taxon>Eutheria</taxon>
        <taxon>Laurasiatheria</taxon>
        <taxon>Artiodactyla</taxon>
        <taxon>Ruminantia</taxon>
        <taxon>Pecora</taxon>
        <taxon>Bovidae</taxon>
        <taxon>Caprinae</taxon>
        <taxon>Ovis</taxon>
    </lineage>
</organism>